<keyword evidence="3" id="KW-1185">Reference proteome</keyword>
<proteinExistence type="predicted"/>
<keyword evidence="1" id="KW-0812">Transmembrane</keyword>
<dbReference type="AlphaFoldDB" id="A0A841RKH4"/>
<feature type="transmembrane region" description="Helical" evidence="1">
    <location>
        <begin position="88"/>
        <end position="110"/>
    </location>
</feature>
<dbReference type="Proteomes" id="UP000572212">
    <property type="component" value="Unassembled WGS sequence"/>
</dbReference>
<evidence type="ECO:0000313" key="2">
    <source>
        <dbReference type="EMBL" id="MBB6513211.1"/>
    </source>
</evidence>
<feature type="transmembrane region" description="Helical" evidence="1">
    <location>
        <begin position="32"/>
        <end position="53"/>
    </location>
</feature>
<gene>
    <name evidence="2" type="ORF">GGQ92_002015</name>
</gene>
<comment type="caution">
    <text evidence="2">The sequence shown here is derived from an EMBL/GenBank/DDBJ whole genome shotgun (WGS) entry which is preliminary data.</text>
</comment>
<reference evidence="2 3" key="1">
    <citation type="submission" date="2020-08" db="EMBL/GenBank/DDBJ databases">
        <title>Genomic Encyclopedia of Type Strains, Phase IV (KMG-IV): sequencing the most valuable type-strain genomes for metagenomic binning, comparative biology and taxonomic classification.</title>
        <authorList>
            <person name="Goeker M."/>
        </authorList>
    </citation>
    <scope>NUCLEOTIDE SEQUENCE [LARGE SCALE GENOMIC DNA]</scope>
    <source>
        <strain evidence="2 3">DSM 11805</strain>
    </source>
</reference>
<feature type="transmembrane region" description="Helical" evidence="1">
    <location>
        <begin position="7"/>
        <end position="26"/>
    </location>
</feature>
<sequence length="129" mass="15378">MLIRLLISVYYLLLVYNSFEYINTYIENNQIWISFFFIGFALFALAAIPGYFIKKKTLGWISLAFISFLTLYQIGAFFWGLFREFDLLFSLFLFMVLFFVLIINLPIFFYTRKHLLQTNNYSTTNTATE</sequence>
<organism evidence="2 3">
    <name type="scientific">Gracilibacillus halotolerans</name>
    <dbReference type="NCBI Taxonomy" id="74386"/>
    <lineage>
        <taxon>Bacteria</taxon>
        <taxon>Bacillati</taxon>
        <taxon>Bacillota</taxon>
        <taxon>Bacilli</taxon>
        <taxon>Bacillales</taxon>
        <taxon>Bacillaceae</taxon>
        <taxon>Gracilibacillus</taxon>
    </lineage>
</organism>
<evidence type="ECO:0000256" key="1">
    <source>
        <dbReference type="SAM" id="Phobius"/>
    </source>
</evidence>
<dbReference type="RefSeq" id="WP_184247985.1">
    <property type="nucleotide sequence ID" value="NZ_BAAACU010000055.1"/>
</dbReference>
<name>A0A841RKH4_9BACI</name>
<keyword evidence="1" id="KW-1133">Transmembrane helix</keyword>
<feature type="transmembrane region" description="Helical" evidence="1">
    <location>
        <begin position="60"/>
        <end position="82"/>
    </location>
</feature>
<evidence type="ECO:0000313" key="3">
    <source>
        <dbReference type="Proteomes" id="UP000572212"/>
    </source>
</evidence>
<protein>
    <submittedName>
        <fullName evidence="2">Putative membrane protein</fullName>
    </submittedName>
</protein>
<keyword evidence="1" id="KW-0472">Membrane</keyword>
<dbReference type="EMBL" id="JACHON010000009">
    <property type="protein sequence ID" value="MBB6513211.1"/>
    <property type="molecule type" value="Genomic_DNA"/>
</dbReference>
<accession>A0A841RKH4</accession>